<accession>A0A1F5ABK1</accession>
<comment type="caution">
    <text evidence="1">The sequence shown here is derived from an EMBL/GenBank/DDBJ whole genome shotgun (WGS) entry which is preliminary data.</text>
</comment>
<protein>
    <submittedName>
        <fullName evidence="1">Xylose isomerase</fullName>
    </submittedName>
</protein>
<gene>
    <name evidence="1" type="ORF">A2V47_08610</name>
</gene>
<name>A0A1F5ABK1_9BACT</name>
<dbReference type="AlphaFoldDB" id="A0A1F5ABK1"/>
<dbReference type="InterPro" id="IPR036237">
    <property type="entry name" value="Xyl_isomerase-like_sf"/>
</dbReference>
<organism evidence="1 2">
    <name type="scientific">Candidatus Sediminicultor quintus</name>
    <dbReference type="NCBI Taxonomy" id="1797291"/>
    <lineage>
        <taxon>Bacteria</taxon>
        <taxon>Pseudomonadati</taxon>
        <taxon>Atribacterota</taxon>
        <taxon>Candidatus Phoenicimicrobiia</taxon>
        <taxon>Candidatus Pheonicimicrobiales</taxon>
        <taxon>Candidatus Phoenicimicrobiaceae</taxon>
        <taxon>Candidatus Sediminicultor</taxon>
    </lineage>
</organism>
<dbReference type="SUPFAM" id="SSF51658">
    <property type="entry name" value="Xylose isomerase-like"/>
    <property type="match status" value="1"/>
</dbReference>
<dbReference type="Proteomes" id="UP000177701">
    <property type="component" value="Unassembled WGS sequence"/>
</dbReference>
<evidence type="ECO:0000313" key="2">
    <source>
        <dbReference type="Proteomes" id="UP000177701"/>
    </source>
</evidence>
<dbReference type="Gene3D" id="3.20.20.150">
    <property type="entry name" value="Divalent-metal-dependent TIM barrel enzymes"/>
    <property type="match status" value="1"/>
</dbReference>
<evidence type="ECO:0000313" key="1">
    <source>
        <dbReference type="EMBL" id="OGD15264.1"/>
    </source>
</evidence>
<dbReference type="GO" id="GO:0016853">
    <property type="term" value="F:isomerase activity"/>
    <property type="evidence" value="ECO:0007669"/>
    <property type="project" value="UniProtKB-KW"/>
</dbReference>
<sequence length="379" mass="43004">MEENKSLHSICRWTFNAGKGGFVPDDMRAKWNSKNLNTVDIIKLVRNRVAPRLPGNIELGIEMHYDYEFDENTAPEIADALVDSKIYLAMVTPGAHRHYAYGGVASLDPDERKSAEEFGERTVNLAYGSLRKAWHPDPSKWPTVVIWNGSFGYDLASVGIFQMYQNLKESIAKLCQYEEKLGGKLYFALEPKPNEGHPALLIPTVASALVFWNKLEEEFEVTRNKKGVNKEFGHSEMIGLDHVYDTIEEIDNNALVHMHLNSQGYNDGIILGGPGKYDIDHGTRVNGMNIAIAGLIREADFNRWKGHDMQVRPYDNEEQGIDRVIRSVLSWEACAQAAQKLDKEQLMEYLTVRETAKAEDIMREALTNAQKYFDQIYKG</sequence>
<reference evidence="1 2" key="1">
    <citation type="journal article" date="2016" name="Nat. Commun.">
        <title>Thousands of microbial genomes shed light on interconnected biogeochemical processes in an aquifer system.</title>
        <authorList>
            <person name="Anantharaman K."/>
            <person name="Brown C.T."/>
            <person name="Hug L.A."/>
            <person name="Sharon I."/>
            <person name="Castelle C.J."/>
            <person name="Probst A.J."/>
            <person name="Thomas B.C."/>
            <person name="Singh A."/>
            <person name="Wilkins M.J."/>
            <person name="Karaoz U."/>
            <person name="Brodie E.L."/>
            <person name="Williams K.H."/>
            <person name="Hubbard S.S."/>
            <person name="Banfield J.F."/>
        </authorList>
    </citation>
    <scope>NUCLEOTIDE SEQUENCE [LARGE SCALE GENOMIC DNA]</scope>
</reference>
<keyword evidence="1" id="KW-0413">Isomerase</keyword>
<dbReference type="STRING" id="1797291.A2V47_08610"/>
<dbReference type="EMBL" id="MEYH01000063">
    <property type="protein sequence ID" value="OGD15264.1"/>
    <property type="molecule type" value="Genomic_DNA"/>
</dbReference>
<proteinExistence type="predicted"/>